<dbReference type="InterPro" id="IPR036291">
    <property type="entry name" value="NAD(P)-bd_dom_sf"/>
</dbReference>
<dbReference type="AlphaFoldDB" id="A0A8B9JJR9"/>
<proteinExistence type="inferred from homology"/>
<dbReference type="Ensembl" id="ENSAMXT00005024975.1">
    <property type="protein sequence ID" value="ENSAMXP00005022608.1"/>
    <property type="gene ID" value="ENSAMXG00005011665.1"/>
</dbReference>
<evidence type="ECO:0000256" key="1">
    <source>
        <dbReference type="ARBA" id="ARBA00006484"/>
    </source>
</evidence>
<dbReference type="Gene3D" id="3.40.50.720">
    <property type="entry name" value="NAD(P)-binding Rossmann-like Domain"/>
    <property type="match status" value="1"/>
</dbReference>
<dbReference type="PANTHER" id="PTHR43115:SF4">
    <property type="entry name" value="DEHYDROGENASE_REDUCTASE SDR FAMILY MEMBER 11"/>
    <property type="match status" value="1"/>
</dbReference>
<accession>A0A8B9JJR9</accession>
<evidence type="ECO:0000256" key="2">
    <source>
        <dbReference type="ARBA" id="ARBA00023002"/>
    </source>
</evidence>
<comment type="similarity">
    <text evidence="1">Belongs to the short-chain dehydrogenases/reductases (SDR) family.</text>
</comment>
<dbReference type="PANTHER" id="PTHR43115">
    <property type="entry name" value="DEHYDROGENASE/REDUCTASE SDR FAMILY MEMBER 11"/>
    <property type="match status" value="1"/>
</dbReference>
<dbReference type="Proteomes" id="UP000694621">
    <property type="component" value="Unplaced"/>
</dbReference>
<evidence type="ECO:0008006" key="5">
    <source>
        <dbReference type="Google" id="ProtNLM"/>
    </source>
</evidence>
<organism evidence="3 4">
    <name type="scientific">Astyanax mexicanus</name>
    <name type="common">Blind cave fish</name>
    <name type="synonym">Astyanax fasciatus mexicanus</name>
    <dbReference type="NCBI Taxonomy" id="7994"/>
    <lineage>
        <taxon>Eukaryota</taxon>
        <taxon>Metazoa</taxon>
        <taxon>Chordata</taxon>
        <taxon>Craniata</taxon>
        <taxon>Vertebrata</taxon>
        <taxon>Euteleostomi</taxon>
        <taxon>Actinopterygii</taxon>
        <taxon>Neopterygii</taxon>
        <taxon>Teleostei</taxon>
        <taxon>Ostariophysi</taxon>
        <taxon>Characiformes</taxon>
        <taxon>Characoidei</taxon>
        <taxon>Acestrorhamphidae</taxon>
        <taxon>Acestrorhamphinae</taxon>
        <taxon>Astyanax</taxon>
    </lineage>
</organism>
<evidence type="ECO:0000313" key="4">
    <source>
        <dbReference type="Proteomes" id="UP000694621"/>
    </source>
</evidence>
<protein>
    <recommendedName>
        <fullName evidence="5">Dehydrogenase/reductase SDR family member 11</fullName>
    </recommendedName>
</protein>
<name>A0A8B9JJR9_ASTMX</name>
<sequence>SLQPGNRWKGRVALVSGASVGIGAAVVKELVQHGMKVVGCARSVDKIEVRYLRIFFRYQIYQKSYRSTDT</sequence>
<dbReference type="InterPro" id="IPR002347">
    <property type="entry name" value="SDR_fam"/>
</dbReference>
<reference evidence="3" key="1">
    <citation type="submission" date="2025-08" db="UniProtKB">
        <authorList>
            <consortium name="Ensembl"/>
        </authorList>
    </citation>
    <scope>IDENTIFICATION</scope>
</reference>
<dbReference type="GO" id="GO:0016491">
    <property type="term" value="F:oxidoreductase activity"/>
    <property type="evidence" value="ECO:0007669"/>
    <property type="project" value="UniProtKB-KW"/>
</dbReference>
<keyword evidence="2" id="KW-0560">Oxidoreductase</keyword>
<evidence type="ECO:0000313" key="3">
    <source>
        <dbReference type="Ensembl" id="ENSAMXP00005022608.1"/>
    </source>
</evidence>
<dbReference type="SUPFAM" id="SSF51735">
    <property type="entry name" value="NAD(P)-binding Rossmann-fold domains"/>
    <property type="match status" value="1"/>
</dbReference>
<dbReference type="Pfam" id="PF00106">
    <property type="entry name" value="adh_short"/>
    <property type="match status" value="1"/>
</dbReference>